<dbReference type="InterPro" id="IPR036271">
    <property type="entry name" value="Tet_transcr_reg_TetR-rel_C_sf"/>
</dbReference>
<proteinExistence type="predicted"/>
<evidence type="ECO:0000256" key="1">
    <source>
        <dbReference type="ARBA" id="ARBA00023125"/>
    </source>
</evidence>
<dbReference type="Pfam" id="PF21313">
    <property type="entry name" value="EthR_C"/>
    <property type="match status" value="1"/>
</dbReference>
<dbReference type="InterPro" id="IPR009057">
    <property type="entry name" value="Homeodomain-like_sf"/>
</dbReference>
<reference evidence="4 5" key="1">
    <citation type="submission" date="2017-02" db="EMBL/GenBank/DDBJ databases">
        <title>The new phylogeny of genus Mycobacterium.</title>
        <authorList>
            <person name="Tortoli E."/>
            <person name="Trovato A."/>
            <person name="Cirillo D.M."/>
        </authorList>
    </citation>
    <scope>NUCLEOTIDE SEQUENCE [LARGE SCALE GENOMIC DNA]</scope>
    <source>
        <strain evidence="4 5">DSM 45578</strain>
    </source>
</reference>
<dbReference type="STRING" id="564198.BST17_08285"/>
<dbReference type="RefSeq" id="WP_083056969.1">
    <property type="nucleotide sequence ID" value="NZ_JACKVM010000014.1"/>
</dbReference>
<name>A0A1W9Z0P4_MYCBA</name>
<comment type="caution">
    <text evidence="4">The sequence shown here is derived from an EMBL/GenBank/DDBJ whole genome shotgun (WGS) entry which is preliminary data.</text>
</comment>
<gene>
    <name evidence="4" type="ORF">BST17_08285</name>
</gene>
<feature type="domain" description="HTH tetR-type" evidence="3">
    <location>
        <begin position="14"/>
        <end position="74"/>
    </location>
</feature>
<dbReference type="InterPro" id="IPR001647">
    <property type="entry name" value="HTH_TetR"/>
</dbReference>
<dbReference type="Gene3D" id="1.10.10.60">
    <property type="entry name" value="Homeodomain-like"/>
    <property type="match status" value="1"/>
</dbReference>
<dbReference type="PROSITE" id="PS50977">
    <property type="entry name" value="HTH_TETR_2"/>
    <property type="match status" value="1"/>
</dbReference>
<dbReference type="InterPro" id="IPR050109">
    <property type="entry name" value="HTH-type_TetR-like_transc_reg"/>
</dbReference>
<keyword evidence="5" id="KW-1185">Reference proteome</keyword>
<organism evidence="4 5">
    <name type="scientific">Mycolicibacterium bacteremicum</name>
    <name type="common">Mycobacterium bacteremicum</name>
    <dbReference type="NCBI Taxonomy" id="564198"/>
    <lineage>
        <taxon>Bacteria</taxon>
        <taxon>Bacillati</taxon>
        <taxon>Actinomycetota</taxon>
        <taxon>Actinomycetes</taxon>
        <taxon>Mycobacteriales</taxon>
        <taxon>Mycobacteriaceae</taxon>
        <taxon>Mycolicibacterium</taxon>
    </lineage>
</organism>
<accession>A0A1W9Z0P4</accession>
<evidence type="ECO:0000259" key="3">
    <source>
        <dbReference type="PROSITE" id="PS50977"/>
    </source>
</evidence>
<dbReference type="SUPFAM" id="SSF48498">
    <property type="entry name" value="Tetracyclin repressor-like, C-terminal domain"/>
    <property type="match status" value="1"/>
</dbReference>
<dbReference type="Pfam" id="PF00440">
    <property type="entry name" value="TetR_N"/>
    <property type="match status" value="1"/>
</dbReference>
<dbReference type="Proteomes" id="UP000192366">
    <property type="component" value="Unassembled WGS sequence"/>
</dbReference>
<dbReference type="EMBL" id="MVHJ01000005">
    <property type="protein sequence ID" value="ORA05752.1"/>
    <property type="molecule type" value="Genomic_DNA"/>
</dbReference>
<evidence type="ECO:0000313" key="5">
    <source>
        <dbReference type="Proteomes" id="UP000192366"/>
    </source>
</evidence>
<dbReference type="AlphaFoldDB" id="A0A1W9Z0P4"/>
<dbReference type="PANTHER" id="PTHR30055:SF184">
    <property type="entry name" value="HTH-TYPE TRANSCRIPTIONAL REGULATOR ETHR"/>
    <property type="match status" value="1"/>
</dbReference>
<dbReference type="Gene3D" id="1.10.357.10">
    <property type="entry name" value="Tetracycline Repressor, domain 2"/>
    <property type="match status" value="1"/>
</dbReference>
<evidence type="ECO:0000313" key="4">
    <source>
        <dbReference type="EMBL" id="ORA05752.1"/>
    </source>
</evidence>
<dbReference type="GO" id="GO:0003700">
    <property type="term" value="F:DNA-binding transcription factor activity"/>
    <property type="evidence" value="ECO:0007669"/>
    <property type="project" value="TreeGrafter"/>
</dbReference>
<dbReference type="PANTHER" id="PTHR30055">
    <property type="entry name" value="HTH-TYPE TRANSCRIPTIONAL REGULATOR RUTR"/>
    <property type="match status" value="1"/>
</dbReference>
<sequence>MRSPTDRRPALRSDERREAILDSLDRWLKESNLDAINVAEITAQAGVTRSAFYFYFENKAAAVAALMERMVNETFVVNEEFTTGTDSPRDRVYAMLRGLFDTCDRYRHVFNAMLEARGSSATVRQIWDDARDAFIPSVAELIRTERDAPDPEVLATVLLEFNDRLLERFILGGRLSREQLLDGAAAVWLSTIFGELR</sequence>
<keyword evidence="1 2" id="KW-0238">DNA-binding</keyword>
<dbReference type="InterPro" id="IPR049397">
    <property type="entry name" value="EthR_C"/>
</dbReference>
<dbReference type="SUPFAM" id="SSF46689">
    <property type="entry name" value="Homeodomain-like"/>
    <property type="match status" value="1"/>
</dbReference>
<protein>
    <submittedName>
        <fullName evidence="4">TetR family transcriptional regulator</fullName>
    </submittedName>
</protein>
<feature type="DNA-binding region" description="H-T-H motif" evidence="2">
    <location>
        <begin position="37"/>
        <end position="56"/>
    </location>
</feature>
<dbReference type="GO" id="GO:0000976">
    <property type="term" value="F:transcription cis-regulatory region binding"/>
    <property type="evidence" value="ECO:0007669"/>
    <property type="project" value="TreeGrafter"/>
</dbReference>
<dbReference type="OrthoDB" id="5242520at2"/>
<evidence type="ECO:0000256" key="2">
    <source>
        <dbReference type="PROSITE-ProRule" id="PRU00335"/>
    </source>
</evidence>